<proteinExistence type="predicted"/>
<gene>
    <name evidence="1" type="ORF">FLAT13_02931</name>
</gene>
<name>A0A6V6Z498_9FLAO</name>
<dbReference type="Proteomes" id="UP000530060">
    <property type="component" value="Unassembled WGS sequence"/>
</dbReference>
<dbReference type="AlphaFoldDB" id="A0A6V6Z498"/>
<sequence>MYCHAKHYNIEPAHKDVKSLEDLSSALSEGNKYDYVYFAGHGNGQCLGDNKGFFIT</sequence>
<protein>
    <submittedName>
        <fullName evidence="1">Uncharacterized protein</fullName>
    </submittedName>
</protein>
<reference evidence="1 2" key="1">
    <citation type="submission" date="2020-06" db="EMBL/GenBank/DDBJ databases">
        <authorList>
            <person name="Criscuolo A."/>
        </authorList>
    </citation>
    <scope>NUCLEOTIDE SEQUENCE [LARGE SCALE GENOMIC DNA]</scope>
    <source>
        <strain evidence="2">CIP 111411</strain>
    </source>
</reference>
<organism evidence="1 2">
    <name type="scientific">Flavobacterium salmonis</name>
    <dbReference type="NCBI Taxonomy" id="2654844"/>
    <lineage>
        <taxon>Bacteria</taxon>
        <taxon>Pseudomonadati</taxon>
        <taxon>Bacteroidota</taxon>
        <taxon>Flavobacteriia</taxon>
        <taxon>Flavobacteriales</taxon>
        <taxon>Flavobacteriaceae</taxon>
        <taxon>Flavobacterium</taxon>
    </lineage>
</organism>
<evidence type="ECO:0000313" key="1">
    <source>
        <dbReference type="EMBL" id="CAD0005762.1"/>
    </source>
</evidence>
<dbReference type="EMBL" id="CAIJDP010000074">
    <property type="protein sequence ID" value="CAD0005762.1"/>
    <property type="molecule type" value="Genomic_DNA"/>
</dbReference>
<comment type="caution">
    <text evidence="1">The sequence shown here is derived from an EMBL/GenBank/DDBJ whole genome shotgun (WGS) entry which is preliminary data.</text>
</comment>
<keyword evidence="2" id="KW-1185">Reference proteome</keyword>
<accession>A0A6V6Z498</accession>
<evidence type="ECO:0000313" key="2">
    <source>
        <dbReference type="Proteomes" id="UP000530060"/>
    </source>
</evidence>